<protein>
    <recommendedName>
        <fullName evidence="2">Lactoylglutathione lyase</fullName>
    </recommendedName>
    <alternativeName>
        <fullName evidence="6">Aldoketomutase</fullName>
    </alternativeName>
    <alternativeName>
        <fullName evidence="5">Glyoxalase I</fullName>
    </alternativeName>
    <alternativeName>
        <fullName evidence="4">Ketone-aldehyde mutase</fullName>
    </alternativeName>
    <alternativeName>
        <fullName evidence="7">Methylglyoxalase</fullName>
    </alternativeName>
    <alternativeName>
        <fullName evidence="8">S-D-lactoylglutathione methylglyoxal lyase</fullName>
    </alternativeName>
</protein>
<evidence type="ECO:0000256" key="8">
    <source>
        <dbReference type="ARBA" id="ARBA00033298"/>
    </source>
</evidence>
<evidence type="ECO:0000256" key="9">
    <source>
        <dbReference type="ARBA" id="ARBA00048273"/>
    </source>
</evidence>
<name>A0A816LJW0_BRANA</name>
<keyword evidence="11" id="KW-0479">Metal-binding</keyword>
<feature type="binding site" evidence="11">
    <location>
        <position position="59"/>
    </location>
    <ligand>
        <name>Zn(2+)</name>
        <dbReference type="ChEBI" id="CHEBI:29105"/>
        <note>ligand shared between dimeric partners</note>
    </ligand>
</feature>
<feature type="binding site" evidence="11">
    <location>
        <position position="84"/>
    </location>
    <ligand>
        <name>Zn(2+)</name>
        <dbReference type="ChEBI" id="CHEBI:29105"/>
        <note>ligand shared between dimeric partners</note>
    </ligand>
</feature>
<dbReference type="Pfam" id="PF00903">
    <property type="entry name" value="Glyoxalase"/>
    <property type="match status" value="1"/>
</dbReference>
<dbReference type="InterPro" id="IPR004360">
    <property type="entry name" value="Glyas_Fos-R_dOase_dom"/>
</dbReference>
<evidence type="ECO:0000259" key="12">
    <source>
        <dbReference type="PROSITE" id="PS51819"/>
    </source>
</evidence>
<evidence type="ECO:0000256" key="4">
    <source>
        <dbReference type="ARBA" id="ARBA00030291"/>
    </source>
</evidence>
<dbReference type="GO" id="GO:0046872">
    <property type="term" value="F:metal ion binding"/>
    <property type="evidence" value="ECO:0007669"/>
    <property type="project" value="UniProtKB-KW"/>
</dbReference>
<dbReference type="NCBIfam" id="TIGR00068">
    <property type="entry name" value="glyox_I"/>
    <property type="match status" value="1"/>
</dbReference>
<dbReference type="CDD" id="cd07233">
    <property type="entry name" value="GlxI_Zn"/>
    <property type="match status" value="1"/>
</dbReference>
<sequence>MPSFLSFVKSPGETTRSMFDLSRLLKRLDFSEMKFSLYFLVKIFSDTSTAPTDPTATIELTHNWGTESDPEFKGGNSEPREFGHTGVTVDDVHKACERFEQLEVEFVKKPNDGKMKNIAFIKDPDGYWIEIFNLKSIGTTTGNAA</sequence>
<comment type="cofactor">
    <cofactor evidence="11">
        <name>Zn(2+)</name>
        <dbReference type="ChEBI" id="CHEBI:29105"/>
    </cofactor>
    <text evidence="11">Binds 1 zinc ion per subunit. In the homodimer, two zinc ions are bound between subunits.</text>
</comment>
<evidence type="ECO:0000256" key="1">
    <source>
        <dbReference type="ARBA" id="ARBA00003610"/>
    </source>
</evidence>
<feature type="active site" description="Proton donor/acceptor" evidence="10">
    <location>
        <position position="130"/>
    </location>
</feature>
<feature type="domain" description="VOC" evidence="12">
    <location>
        <begin position="10"/>
        <end position="134"/>
    </location>
</feature>
<evidence type="ECO:0000256" key="6">
    <source>
        <dbReference type="ARBA" id="ARBA00030892"/>
    </source>
</evidence>
<dbReference type="AlphaFoldDB" id="A0A816LJW0"/>
<dbReference type="PANTHER" id="PTHR10374:SF30">
    <property type="entry name" value="LACTOYLGLUTATHIONE LYASE"/>
    <property type="match status" value="1"/>
</dbReference>
<reference evidence="13" key="1">
    <citation type="submission" date="2021-01" db="EMBL/GenBank/DDBJ databases">
        <authorList>
            <consortium name="Genoscope - CEA"/>
            <person name="William W."/>
        </authorList>
    </citation>
    <scope>NUCLEOTIDE SEQUENCE</scope>
</reference>
<dbReference type="GO" id="GO:0004462">
    <property type="term" value="F:lactoylglutathione lyase activity"/>
    <property type="evidence" value="ECO:0007669"/>
    <property type="project" value="UniProtKB-EC"/>
</dbReference>
<dbReference type="SUPFAM" id="SSF54593">
    <property type="entry name" value="Glyoxalase/Bleomycin resistance protein/Dihydroxybiphenyl dioxygenase"/>
    <property type="match status" value="1"/>
</dbReference>
<organism evidence="13">
    <name type="scientific">Brassica napus</name>
    <name type="common">Rape</name>
    <dbReference type="NCBI Taxonomy" id="3708"/>
    <lineage>
        <taxon>Eukaryota</taxon>
        <taxon>Viridiplantae</taxon>
        <taxon>Streptophyta</taxon>
        <taxon>Embryophyta</taxon>
        <taxon>Tracheophyta</taxon>
        <taxon>Spermatophyta</taxon>
        <taxon>Magnoliopsida</taxon>
        <taxon>eudicotyledons</taxon>
        <taxon>Gunneridae</taxon>
        <taxon>Pentapetalae</taxon>
        <taxon>rosids</taxon>
        <taxon>malvids</taxon>
        <taxon>Brassicales</taxon>
        <taxon>Brassicaceae</taxon>
        <taxon>Brassiceae</taxon>
        <taxon>Brassica</taxon>
    </lineage>
</organism>
<evidence type="ECO:0000256" key="5">
    <source>
        <dbReference type="ARBA" id="ARBA00030537"/>
    </source>
</evidence>
<accession>A0A816LJW0</accession>
<evidence type="ECO:0000256" key="10">
    <source>
        <dbReference type="PIRSR" id="PIRSR604361-1"/>
    </source>
</evidence>
<dbReference type="InterPro" id="IPR004361">
    <property type="entry name" value="Glyoxalase_1"/>
</dbReference>
<dbReference type="EMBL" id="HG994371">
    <property type="protein sequence ID" value="CAF1945495.1"/>
    <property type="molecule type" value="Genomic_DNA"/>
</dbReference>
<evidence type="ECO:0000313" key="13">
    <source>
        <dbReference type="EMBL" id="CAF1945495.1"/>
    </source>
</evidence>
<evidence type="ECO:0000256" key="2">
    <source>
        <dbReference type="ARBA" id="ARBA00018701"/>
    </source>
</evidence>
<dbReference type="PROSITE" id="PS51819">
    <property type="entry name" value="VOC"/>
    <property type="match status" value="1"/>
</dbReference>
<dbReference type="InterPro" id="IPR029068">
    <property type="entry name" value="Glyas_Bleomycin-R_OHBP_Dase"/>
</dbReference>
<dbReference type="InterPro" id="IPR037523">
    <property type="entry name" value="VOC_core"/>
</dbReference>
<proteinExistence type="predicted"/>
<comment type="catalytic activity">
    <reaction evidence="9">
        <text>(R)-S-lactoylglutathione = methylglyoxal + glutathione</text>
        <dbReference type="Rhea" id="RHEA:19069"/>
        <dbReference type="ChEBI" id="CHEBI:17158"/>
        <dbReference type="ChEBI" id="CHEBI:57474"/>
        <dbReference type="ChEBI" id="CHEBI:57925"/>
        <dbReference type="EC" id="4.4.1.5"/>
    </reaction>
</comment>
<evidence type="ECO:0000256" key="7">
    <source>
        <dbReference type="ARBA" id="ARBA00032460"/>
    </source>
</evidence>
<evidence type="ECO:0000256" key="11">
    <source>
        <dbReference type="PIRSR" id="PIRSR604361-3"/>
    </source>
</evidence>
<keyword evidence="3 11" id="KW-0862">Zinc</keyword>
<dbReference type="PANTHER" id="PTHR10374">
    <property type="entry name" value="LACTOYLGLUTATHIONE LYASE GLYOXALASE I"/>
    <property type="match status" value="1"/>
</dbReference>
<feature type="binding site" evidence="11">
    <location>
        <position position="130"/>
    </location>
    <ligand>
        <name>Zn(2+)</name>
        <dbReference type="ChEBI" id="CHEBI:29105"/>
        <note>ligand shared between dimeric partners</note>
    </ligand>
</feature>
<comment type="function">
    <text evidence="1">Catalyzes the conversion of hemimercaptal, formed from methylglyoxal and glutathione, to S-lactoylglutathione.</text>
</comment>
<evidence type="ECO:0000256" key="3">
    <source>
        <dbReference type="ARBA" id="ARBA00022833"/>
    </source>
</evidence>
<dbReference type="Gene3D" id="3.10.180.10">
    <property type="entry name" value="2,3-Dihydroxybiphenyl 1,2-Dioxygenase, domain 1"/>
    <property type="match status" value="1"/>
</dbReference>
<dbReference type="Proteomes" id="UP001295469">
    <property type="component" value="Chromosome C07"/>
</dbReference>
<gene>
    <name evidence="13" type="ORF">DARMORV10_C07P01580.1</name>
</gene>